<dbReference type="NCBIfam" id="NF004282">
    <property type="entry name" value="PRK05691.1"/>
    <property type="match status" value="8"/>
</dbReference>
<dbReference type="NCBIfam" id="NF003417">
    <property type="entry name" value="PRK04813.1"/>
    <property type="match status" value="8"/>
</dbReference>
<dbReference type="Pfam" id="PF13193">
    <property type="entry name" value="AMP-binding_C"/>
    <property type="match status" value="5"/>
</dbReference>
<dbReference type="Gene3D" id="3.30.559.30">
    <property type="entry name" value="Nonribosomal peptide synthetase, condensation domain"/>
    <property type="match status" value="6"/>
</dbReference>
<feature type="compositionally biased region" description="Basic and acidic residues" evidence="4">
    <location>
        <begin position="3203"/>
        <end position="3220"/>
    </location>
</feature>
<feature type="domain" description="Carrier" evidence="5">
    <location>
        <begin position="6034"/>
        <end position="6108"/>
    </location>
</feature>
<dbReference type="SUPFAM" id="SSF52777">
    <property type="entry name" value="CoA-dependent acyltransferases"/>
    <property type="match status" value="12"/>
</dbReference>
<dbReference type="PROSITE" id="PS50075">
    <property type="entry name" value="CARRIER"/>
    <property type="match status" value="7"/>
</dbReference>
<dbReference type="Gene3D" id="3.40.50.980">
    <property type="match status" value="10"/>
</dbReference>
<accession>A0ABS3RFJ1</accession>
<name>A0ABS3RFJ1_9ACTN</name>
<dbReference type="SUPFAM" id="SSF56801">
    <property type="entry name" value="Acetyl-CoA synthetase-like"/>
    <property type="match status" value="6"/>
</dbReference>
<dbReference type="Gene3D" id="2.30.38.10">
    <property type="entry name" value="Luciferase, Domain 3"/>
    <property type="match status" value="6"/>
</dbReference>
<evidence type="ECO:0000259" key="5">
    <source>
        <dbReference type="PROSITE" id="PS50075"/>
    </source>
</evidence>
<dbReference type="Gene3D" id="3.30.300.30">
    <property type="match status" value="6"/>
</dbReference>
<comment type="caution">
    <text evidence="6">The sequence shown here is derived from an EMBL/GenBank/DDBJ whole genome shotgun (WGS) entry which is preliminary data.</text>
</comment>
<dbReference type="Pfam" id="PF00975">
    <property type="entry name" value="Thioesterase"/>
    <property type="match status" value="1"/>
</dbReference>
<dbReference type="PROSITE" id="PS00012">
    <property type="entry name" value="PHOSPHOPANTETHEINE"/>
    <property type="match status" value="6"/>
</dbReference>
<evidence type="ECO:0000256" key="3">
    <source>
        <dbReference type="ARBA" id="ARBA00022553"/>
    </source>
</evidence>
<evidence type="ECO:0000256" key="2">
    <source>
        <dbReference type="ARBA" id="ARBA00022450"/>
    </source>
</evidence>
<dbReference type="InterPro" id="IPR036736">
    <property type="entry name" value="ACP-like_sf"/>
</dbReference>
<dbReference type="InterPro" id="IPR001242">
    <property type="entry name" value="Condensation_dom"/>
</dbReference>
<dbReference type="InterPro" id="IPR020806">
    <property type="entry name" value="PKS_PP-bd"/>
</dbReference>
<dbReference type="InterPro" id="IPR045851">
    <property type="entry name" value="AMP-bd_C_sf"/>
</dbReference>
<dbReference type="InterPro" id="IPR029058">
    <property type="entry name" value="AB_hydrolase_fold"/>
</dbReference>
<dbReference type="InterPro" id="IPR025110">
    <property type="entry name" value="AMP-bd_C"/>
</dbReference>
<dbReference type="Gene3D" id="3.30.559.10">
    <property type="entry name" value="Chloramphenicol acetyltransferase-like domain"/>
    <property type="match status" value="6"/>
</dbReference>
<feature type="domain" description="Carrier" evidence="5">
    <location>
        <begin position="4990"/>
        <end position="5065"/>
    </location>
</feature>
<dbReference type="InterPro" id="IPR009081">
    <property type="entry name" value="PP-bd_ACP"/>
</dbReference>
<dbReference type="Pfam" id="PF00668">
    <property type="entry name" value="Condensation"/>
    <property type="match status" value="6"/>
</dbReference>
<dbReference type="InterPro" id="IPR023213">
    <property type="entry name" value="CAT-like_dom_sf"/>
</dbReference>
<dbReference type="SMART" id="SM00823">
    <property type="entry name" value="PKS_PP"/>
    <property type="match status" value="7"/>
</dbReference>
<comment type="cofactor">
    <cofactor evidence="1">
        <name>pantetheine 4'-phosphate</name>
        <dbReference type="ChEBI" id="CHEBI:47942"/>
    </cofactor>
</comment>
<protein>
    <submittedName>
        <fullName evidence="6">Non-ribosomal peptide synthase/polyketide synthase</fullName>
    </submittedName>
</protein>
<gene>
    <name evidence="6" type="ORF">J4557_46620</name>
</gene>
<dbReference type="InterPro" id="IPR010071">
    <property type="entry name" value="AA_adenyl_dom"/>
</dbReference>
<dbReference type="Pfam" id="PF00550">
    <property type="entry name" value="PP-binding"/>
    <property type="match status" value="7"/>
</dbReference>
<reference evidence="6 7" key="1">
    <citation type="submission" date="2021-03" db="EMBL/GenBank/DDBJ databases">
        <authorList>
            <person name="Kanchanasin P."/>
            <person name="Saeng-In P."/>
            <person name="Phongsopitanun W."/>
            <person name="Yuki M."/>
            <person name="Kudo T."/>
            <person name="Ohkuma M."/>
            <person name="Tanasupawat S."/>
        </authorList>
    </citation>
    <scope>NUCLEOTIDE SEQUENCE [LARGE SCALE GENOMIC DNA]</scope>
    <source>
        <strain evidence="6 7">L46</strain>
    </source>
</reference>
<sequence length="6380" mass="677273">MFVELASLPRTANGKVDRKALPAPDPARGEVAGSGVGRTPVEEVVAGVWAQVLGLERVGVDDDFFELGGHSLLATQVVSRIRGVLGVEVPLSELFDHPTVAGLAAVVAGASPGGSTPPIVAVPRDRPLPLSFAQQRLWFLDQLEPGSVDYNTPLALRLTGTLDVAALRTALTALVERHEVLRTRLVTDDDGVPHQVIDPPDAVDLPLADLTGEADPETIAYDLVTADAEVPFDLAVGPLLRARLFVLAADDHVLGLCVHHVVSDEWSAGVLRDELSALYEAFCRGERSSLAPLPVQYADYAVWQREWLRGEVLEGQLGYWRDRLDGLPVLELPTDRPRPAVRSSRGAVVDFDLPAEVAEGLLKLTRDRGATMFMTLLAAFTVLLGRYADQDDVVVGTPIAGRNRAETEGLIGFFVNTLVLRTDLSGDPTFGELLDRVRQGALGAYAHQDLPFEQLVDALQPDRDRSRHPLFQVMFGVDWRDAPAPRPEGLEIAPGQVDRSVAQFDLTVTLGGDGNVLGGEIEYATDLFDEATVRAMARHLAAVLRAVAAAPDRRLSELPLLAADERRTIVHDWNATALPSPGAGGVHEMVAEQARLHPAETAVICGERSLTYAELEERAGRLARHLHDVGVGPEVVVGLCLPRGVDMVVALLAVLKAGGAYLPLDPAYPAERLGFMLTDSRASVLVGHAELIDDLPVGRARAVALDDPVTVALIDAAPARPFAVPAHPDRLAYLIYTSGSTGRPKGVQVTHRGAINLAAAQRAAFGAGPGDALLQFAPFSFDAAVWEVLMAWTAGAALVVATSVERADPALLTALIRRRGVTAATVPPSLLGALDPGGLGGLTTLVTAGEALSADAAARWAPGRRLFNAYGPTETTVCASMARCEPGAGGPPPIGAPIGGMRVYVLDRALRPVPPGVPGELYVGGPGVARGYAHRPALTAERFVCDPFTADGSRLYRTGDRVRWRRDGRLEFLGRVDEQVKVRGFRVEPGEIEAALRSHPAVAAAVVVARGAEEDRHLVAYAVPADPGRGLADPGELRDLLGRSLPKHLIPSVIVEVTGLPLTPSGKIDRAALPAADSAAARPAVAGDHVAARTPTEEILAGIWAELLGLDRVGVTHGFFELGGHSLLATRLVSRIRSVFGVEVPLASLFERTTVADLARMVDGGDEGPAAAPPLVPMDRRGPLPLSFAQQRLWFLQRLDPESTEYNVPVALRLGTGLDTGALTAALDALVARHEVLRTRLVTGDDGTPHQVIAPADGAHVARTDLGGEPDPWEAARALLAEDARTPFDLAASPPLRARLIRLGDGEHVLSLVLHHVACDEWSAEVLRRELSVLYGAFRHDEPSPLPPLPVQYADFAAWQRERLRGEVLDEQLAYWRDRLAGAAPLDLPTDRPRPAVHRPDGAVVGFQVPAETADGLRALARDSGATMFMTLLGAFAALLGSHAGQDDVLVGTPVANRDRAETEGLIGLFLNTLVLRTDLTGDPTFGELLGRVKADAVGAYAHQDLPFEQLVDALAVPRDRSRHPLFQVVFDFAASGTAPEAGAEGGADLAGTDLELPPVAAKFDLRLVVEEQAAGLTGVLEFGTALFDEPTVRRMADRFTALLDAAAREPSRHLSELLGVDGAERRRLTVDRNATAHEPPSAGGVHELIARHAAARPDAVAVEAGGTALTYADLDARANRLAHHLRAAGAGPETVIGLGLRPSADLVVALLAVWKAGAAYLPLDPGLPVERLRYMLADSRVQLVLGDAATLEDLPAGRALPIAVGDPAIGRRPDTPPALTTHPGQLAYVIYTSGSTGRPKPVQVPHGGLLNYLCWAVQAYGLGVGTRVPWHSSLAFDLSVTSVLGPLVAGGSVVVAAEHGGPGGLAEVLRADGGFGLVKLTPGHLALLNEQLDAERAAGAAARLVVGGEALHGGAVAAWLESAPGTVVVNEYGPTETVVGCCAAEIRADDELGAAVPIGRPVANTRLYVVDRHLNPVPDGVPGELLIGGAGVARGYGGRPGLTAERFVPDPFAADGSRVYRTGDRARWNADGLLEYLGRTDDQLKVRGFRIEPGEIEAALTALPEVAAAAVTAAGEAADRRLVAYAVPADPGAGLPGTDALRSALARSLPDYMIPATYAELSELPLTPGGKVDRAALPSPAAARERAGEPAAPRTPAEEALAAIWAEVLGLDRVGVDEGFFELGGHSLLAIQVASRVRAVFGAEVPIGLVFDHPTVAALAAVLDAAPLRPAPPPLVPVGRDEPLPLSFGQQRLWFLHRLDPGSAEYNVPLTLRFTGPLDTGALRAALGALVERHEPLRTRLVEDADGVARQVIDPPGGFALDVLDLGAESDPLERARELAEADAGTPFDLAAATPFRGRLMRLGEADHVLCLVLHHVVSDEWSAGILMRELRLLYEACTRGEPSPLPPLPVQFADYAVWQRERLRDGVLEDQLAYWRGRLSGAPVLELPTDRPHPAVASTAGALAEFEVPAPVAAGLRDVAKAAGASMFMTTLAAFAVVLGRFAGQDDVVVGAPAAGRPVAETEGLVGFFVNTLVLRTDLSDDPEFRELVGRVRRTALDAQAHQDVPFEQLVEALRPRRDRSRTPLFQVFFDYAVAAAQEGAGEVGAGEVGELRIGELEVAAGQAKFELALALAEGEPDGGLHGSIEYRTDLFAPATIRRFADHLTALLTAVAADSGRRLSRLPSLPPAERRLVMETWNGTDRPLPASGVHELVAARAAERPAHPAVVFGDRSLSYGDLDQRADRLAHHLRALGVGPDVVVGICPERGPDMAVALLAVWKAGGAYLPLDPDQPPERLAFMLTDSRAALLVGHRANLERLRSATPSVPCRVVALDGPATAAAMATRQAGPPPDRAHPDRLAYVIYTSGSTGRPKGVWLTHRGLANVIAWRQRCFRLRPGDRMLQRTPLGADVASGEIFWPLAAGAQVVVPAGNLTNVDHLAETVRAEGISVLEVVPALLHHLVRHPAFISATALRLVISGGEALPADDVALLHTAHRMVVVENIYGPTEASIDVASFWCHRPVRAQGHLPIGQPVDNTRLYVLDRALNPVPIGVVGDLLVAGEGLARGYAGRPDLTAERFVADPFADRGSRMYRTGDRARWRADGQLEFVGRDDDQVKVRGFRVEPGEVEAALRAHPGVAAAAVTAFGEGGDRRLAAFVVPAGPDSPGPDELREFLVPRLPGHLVPAVFAELAELPLAPSGKVDRTALPDPMDVGRDTDVSHLPPRTPTEELLAGIWAEVLGVPRVGAADDFFKRGGHSLLATRVASRCRTAFGIELPLAAIFEHPTLAGLAETVDSAVRAVAAPPVLPRERADDPPPLSFGQQRLWFLDQLEPGSLEYNIPIALRLAGALDVPALSAALDTVVERHEVLRTRLVADADGVPRQVVDAPAGFGLETVDLTAERDPLRAAEALAAADAATPFDMAAGPLFRGRLLRLGPGDHALVMCLHHVVADEWSAELLQGELAVLYEAYRRGEPSPLPPLPVQYADFAVWQREWLRGEVLEEQLGYWRDRLADAAVLELPTDRPRPAVRSTAGDVVRFAVPEPLAERLRALARDTGATMFMVLLAAYQTVLGSFSAQDDIVVGTPIAGRNRAETEGLIGFFINTLVMRGDLSGDPTFAELVGRVRRAALGAYAHQDVPFERLVEALRPERDRSRHPLFQVLFNYEAAAAGASPERDGELDTAPLGPPGATFAKFDLRLILAEEDGLVGAVEFSTDLFDRPTAERLVRQLKVLLGAVAEDPHRPLSELPALDARERRRVVTEWNDTAQPVPAGAVHELVSAVAAREPAAIAVVSGGETVSYGELETRANRLAHHLRGIGVGRETVVGLCLPPGAGLVVAVLAVWKAGGAHLQLDRDLPAERLAHALSDSRAAVVVGTVDGLGDLPVGRARTVELDDPATAALIGLAPTGPPGVAVDPHGLAYVMYTSGSTGRPKGVQVTHRGLAAYAHGVASRTGLEGPGRAYALLQSAVTDFGNTTVFCCLTLGGTLHVLDAGQAVEPAAVRAYLREHSIDYLKIVPSHLAALANGSEDGLAGVLPGTLLMLGGEAAPEEWLRELVEAAGDRTVINHYGPTETTVGVAATRLGGTVAGVPIGRPLPNARLYVLDRHLAPAPVGTPGELYIGGAGVARGYGGRPDLTAAAFVPDPFAADGSRLYRSGDRARWRPDGRLDFLGRMDQQLKVRGFRIEPGEVEAALRAHPRIALAVVAAHGEADGRRLVAYVVPADAEAGVPAPEELRAALRRTLPEHLVPAVFVELAALPMLPNGKIDRGSLPEPDGVRPDLAGEFGAPATPAEELLAALWSDVLGLDRVGTGDDFFELGGHSLLATQVVSRIRAAAGVEVPLSLLFDHPTVRGLAAALASSAPRLAVPPVEPVGREAPLPPSFGQQRLWFLDRLDPGSPEYNIPVALRLAGPLDVDALRAAFGALVERHEVLRTRLVEEDGVPWQIVDPPSETGAGLELVDLAARGGDPETLAGELLAADADAPFDLAAGPLVRGRVLRLRPDDHVLSLCLHHVVSDEWSAGVLRRELWELYGAFRRGEPSPLPPLPVQYADFAVWQRDRLRGEVLDGQLAYWRERLAGVPVLDLPTDRPRPVVRTGAGAVVGFEIPEATAEGLREVARRTGSTMFMTLLAAFGALLGRYAGQDDLAVGTPIAGRSRAETEGLAGFFVNTLVLRADLRGDPTFTELVGRTRTAALGAYAHQDLPFEQLVDALQPERHRSRHPLFQVMFDYGQGGRDDGGAGPDLGGLDVWDLDLPHTTAKFDLEMALGEDGEGRLGGSVEYSTELFDEATVRRLIDHFLLLLAAVADDPGTHPAAVALTGAVPVEGARELVLDARLNPVPAGVTGELFVRGADAAQWEHDRPEAVAGLLVADPFAADGSRLYRTGERARWCRDGHLETLGRVPVPGAPAPDGGDGPDGAGRMLVAYVVPADGVAGPPPAAELRAFLQTVLPRQLIPADFVELDRLPLTPNGKIDRAALPAPSPRAVFTEPRTPTEEIIAGIWAEVLGLERVGATTDFFSLGGHSLLAIRITARVLAAFDVEIPLAALFDHPSVAGLAGVVDAARRGAGAGAGTVPPLAPVEREGPLPLSFGQQRLWFLDRLEPGTSEYTVPIVVRLRGDLAVAALRGALGVVTGRHEALRTRLVAAGDGTPHQVIDPPGEVDLPVVDAEPERVGDLVADDVLSRIDLAAGPLFRARLLRLGADDHVLSMVVHHAVFDEWSAGVLQRELWTAYEAIRLGRTADLPPLPVQYADYAVWQRERLQGEVLDGQLAYWRDRLAGAPVLDLPTDRPRPVVRSAAGGVVEFEVENGVAAALRALARDSGATMFMTLLSAYAVLLARYAGQDDVVIGTPVANRGRAETEDLIGFFLNTLALRADLSGDPTFAEVVGRVRRTALEAYAHQDLPFEQLVEALRPERDRSRHPLFQVLFDYDAERPDAVGGDALPAGLRTAPMEPPVVRAKFDLRLIVADDGDRLDGALEFSADLFDEGTAARMARHLTGLLAAVAADPDRRLSELSPLGAAERHRLLTEFNDTARPVPAVGGAHELITGRPDAACVVQGGTSFTFEETEARAARLAHHLRRLGVGPETVVGVCLPRGLDLVVALLAVWKAGGAYLPLDPGHPARRLGYLLADSRARAVIGVSATLDDLPVGRVGVVNLDDPVTRAFLAAAPPEAPAVETSPDQLAYVIYTSGSTGRPKGVHVTHRGLANYLAWARDAYGVEPGGRGAPVHSSAAFDLTVTSLFVPLAAGAPVTMTDDLAALLRADGGGFALMKLTPGHLGLLDDLLDDAAVAGAARRLVVGGEALPAATVTGWLERAQDAVVVNEYGPTETVVGCCAEEIRAGDDLGRGVPIGRPIANTRLYVVDRFMHPVPAGVAGELLIAGAGVARGYGGRADLTAERFVADPFAGDGTRLYRTGDRARWRADGRLEFLGRLDEQVKVRGFRVEPGEVEAALRAQPAVEAAAVVVRDDRLVGYVVGTADRDALASVLPDHLVPSLLVEVDALPLTANGKVDRAALPSPEGVRNPAAGDAVGPRTPEEELVAGLWAEILGLDRVGIHHGFFDLGGHSLLVAQVVARLQALGVEVSVDEFFDQPTVAGIAARLRRRDHAGSSCVVELGDGPSPALFVVHTGLGGVTEFTELARSLDRRVLGLQARGLVDDRAPLETVEEMAVAYLADVRAAQPAGPYLFAGWSMGCYVAMEMARKAKEAGLEVAGVFMAGPPNNDPGRPRRRPIDRPARRLLDRIDRALRDGTPLEPAFQERLLDVWDIDERGLEGLRAGDPQVLRTGRIGVINHHAARHYSDTVMRGGEPYAGRVVLYLPEGDPKPLNDEVLAQWRPALATEPEIVWVPGEHRTVIRGLGADAIAAHLNGEAQAGGRA</sequence>
<dbReference type="Gene3D" id="3.40.50.1820">
    <property type="entry name" value="alpha/beta hydrolase"/>
    <property type="match status" value="1"/>
</dbReference>
<dbReference type="Gene3D" id="1.10.1200.10">
    <property type="entry name" value="ACP-like"/>
    <property type="match status" value="7"/>
</dbReference>
<dbReference type="CDD" id="cd05930">
    <property type="entry name" value="A_NRPS"/>
    <property type="match status" value="4"/>
</dbReference>
<feature type="region of interest" description="Disordered" evidence="4">
    <location>
        <begin position="3203"/>
        <end position="3226"/>
    </location>
</feature>
<dbReference type="SUPFAM" id="SSF53474">
    <property type="entry name" value="alpha/beta-Hydrolases"/>
    <property type="match status" value="1"/>
</dbReference>
<dbReference type="PANTHER" id="PTHR45527:SF1">
    <property type="entry name" value="FATTY ACID SYNTHASE"/>
    <property type="match status" value="1"/>
</dbReference>
<feature type="region of interest" description="Disordered" evidence="4">
    <location>
        <begin position="16"/>
        <end position="35"/>
    </location>
</feature>
<dbReference type="InterPro" id="IPR006162">
    <property type="entry name" value="Ppantetheine_attach_site"/>
</dbReference>
<dbReference type="NCBIfam" id="TIGR01733">
    <property type="entry name" value="AA-adenyl-dom"/>
    <property type="match status" value="5"/>
</dbReference>
<feature type="domain" description="Carrier" evidence="5">
    <location>
        <begin position="3224"/>
        <end position="3299"/>
    </location>
</feature>
<dbReference type="Proteomes" id="UP000666915">
    <property type="component" value="Unassembled WGS sequence"/>
</dbReference>
<dbReference type="Pfam" id="PF00501">
    <property type="entry name" value="AMP-binding"/>
    <property type="match status" value="5"/>
</dbReference>
<dbReference type="InterPro" id="IPR020845">
    <property type="entry name" value="AMP-binding_CS"/>
</dbReference>
<dbReference type="InterPro" id="IPR000873">
    <property type="entry name" value="AMP-dep_synth/lig_dom"/>
</dbReference>
<dbReference type="PANTHER" id="PTHR45527">
    <property type="entry name" value="NONRIBOSOMAL PEPTIDE SYNTHETASE"/>
    <property type="match status" value="1"/>
</dbReference>
<evidence type="ECO:0000313" key="7">
    <source>
        <dbReference type="Proteomes" id="UP000666915"/>
    </source>
</evidence>
<dbReference type="InterPro" id="IPR001031">
    <property type="entry name" value="Thioesterase"/>
</dbReference>
<evidence type="ECO:0000256" key="4">
    <source>
        <dbReference type="SAM" id="MobiDB-lite"/>
    </source>
</evidence>
<dbReference type="CDD" id="cd19531">
    <property type="entry name" value="LCL_NRPS-like"/>
    <property type="match status" value="6"/>
</dbReference>
<keyword evidence="7" id="KW-1185">Reference proteome</keyword>
<evidence type="ECO:0000313" key="6">
    <source>
        <dbReference type="EMBL" id="MBO2445002.1"/>
    </source>
</evidence>
<feature type="domain" description="Carrier" evidence="5">
    <location>
        <begin position="36"/>
        <end position="111"/>
    </location>
</feature>
<evidence type="ECO:0000256" key="1">
    <source>
        <dbReference type="ARBA" id="ARBA00001957"/>
    </source>
</evidence>
<organism evidence="6 7">
    <name type="scientific">Actinomadura nitritigenes</name>
    <dbReference type="NCBI Taxonomy" id="134602"/>
    <lineage>
        <taxon>Bacteria</taxon>
        <taxon>Bacillati</taxon>
        <taxon>Actinomycetota</taxon>
        <taxon>Actinomycetes</taxon>
        <taxon>Streptosporangiales</taxon>
        <taxon>Thermomonosporaceae</taxon>
        <taxon>Actinomadura</taxon>
    </lineage>
</organism>
<feature type="domain" description="Carrier" evidence="5">
    <location>
        <begin position="4288"/>
        <end position="4363"/>
    </location>
</feature>
<proteinExistence type="predicted"/>
<feature type="domain" description="Carrier" evidence="5">
    <location>
        <begin position="1091"/>
        <end position="1166"/>
    </location>
</feature>
<keyword evidence="2" id="KW-0596">Phosphopantetheine</keyword>
<keyword evidence="3" id="KW-0597">Phosphoprotein</keyword>
<dbReference type="EMBL" id="JAGEOK010000058">
    <property type="protein sequence ID" value="MBO2445002.1"/>
    <property type="molecule type" value="Genomic_DNA"/>
</dbReference>
<feature type="domain" description="Carrier" evidence="5">
    <location>
        <begin position="2153"/>
        <end position="2228"/>
    </location>
</feature>
<dbReference type="PROSITE" id="PS00455">
    <property type="entry name" value="AMP_BINDING"/>
    <property type="match status" value="5"/>
</dbReference>
<dbReference type="SUPFAM" id="SSF47336">
    <property type="entry name" value="ACP-like"/>
    <property type="match status" value="7"/>
</dbReference>